<gene>
    <name evidence="4" type="ORF">DHEL01_v200023</name>
</gene>
<dbReference type="Pfam" id="PF00106">
    <property type="entry name" value="adh_short"/>
    <property type="match status" value="1"/>
</dbReference>
<dbReference type="STRING" id="158607.A0A2P5IGG5"/>
<sequence length="970" mass="108699">MAMETQPELPKRIVRVAARLADLPTELVEPVLKDLSLWRVLQLANTPSALSPQSRLRSILENSPSWRSVFRTGNDRPQRIWISLSQLARAWNRQQAQQVDFLNSSKLRLAPDELVRIHGSDFGPSVIEGLEAVFMRGFRQLLRVPGHHDKQLKSLTRTLLDATCRFVPVDVLTAIDANNLEELPGAFAPQNFISDNEKCTAAKLHDHARNWDVAQFQAFLPVFIHAFQNLNQVKSEQLLRLALLYDQYPDWLKVPGGPQEPAPRDNRQHIGDGLRKDARRICSPMALSRQVRKSPHSMGWYRFRFSHPALIPTDKALQLFTVSKSWPFPPWLLKDARRAVDGFWYTYEQDGKTGRQVRCIRDKNTLRVRHAISVEYRCDDAISAAEFEWLESFLLCVNWAKYDVHRRVSLGAHNLLEPADYRQFIENEEPTVIADQLLADFEIARDDACVGTEFPSLTALYMPPMSSARTRHVASLMWPDMADDEVRRLHWEEAVRRFRRHLTKAPQVPEHEDGNVLACDASPDQDELDDATKAFVAASALNQQGKRTQSRCYICRLQNDKPHKIFSAMCEPCGEFNLAGSSASLPHNLRLEGKTALVTGARVNLGFHVVLRLLRCGASVIASTRYPRDAVARYKAQPDAAEWMNRLRVVGADFRTANDAFTLVRQTKSILQEWGSGLDILINNAAQTLTDSVEMEETAVARESSLKGTAMPMLAEGNYEARVWRGASANNLLKGTSPEDNTGDETLNVGSGTKDANPETLGLEKLALGQHTTQATEMETNAVVQRAGSSSWVQSLSDIPYDDVITAHSINTFVPLILIRELLPDMDHRKGTDPKRGTTGHIINVSSREGIFEDKPKHGAKKGKHVHTNMSKAGLNMITETEASTAWQKYRVCINTVDPGYMSAAPEYEKAHGGERPLGWEDGAGRVLWPVAMGEGAHGGERGQGKMGPIWGRFLKHYGAVRVDTRLGRG</sequence>
<dbReference type="Proteomes" id="UP000094444">
    <property type="component" value="Unassembled WGS sequence"/>
</dbReference>
<evidence type="ECO:0000313" key="5">
    <source>
        <dbReference type="Proteomes" id="UP000094444"/>
    </source>
</evidence>
<dbReference type="PANTHER" id="PTHR43544:SF2">
    <property type="entry name" value="OXIDOREDUCTASE"/>
    <property type="match status" value="1"/>
</dbReference>
<organism evidence="4 5">
    <name type="scientific">Diaporthe helianthi</name>
    <dbReference type="NCBI Taxonomy" id="158607"/>
    <lineage>
        <taxon>Eukaryota</taxon>
        <taxon>Fungi</taxon>
        <taxon>Dikarya</taxon>
        <taxon>Ascomycota</taxon>
        <taxon>Pezizomycotina</taxon>
        <taxon>Sordariomycetes</taxon>
        <taxon>Sordariomycetidae</taxon>
        <taxon>Diaporthales</taxon>
        <taxon>Diaporthaceae</taxon>
        <taxon>Diaporthe</taxon>
    </lineage>
</organism>
<proteinExistence type="inferred from homology"/>
<dbReference type="CDD" id="cd05233">
    <property type="entry name" value="SDR_c"/>
    <property type="match status" value="1"/>
</dbReference>
<dbReference type="InterPro" id="IPR001810">
    <property type="entry name" value="F-box_dom"/>
</dbReference>
<dbReference type="OrthoDB" id="191139at2759"/>
<dbReference type="GO" id="GO:0016491">
    <property type="term" value="F:oxidoreductase activity"/>
    <property type="evidence" value="ECO:0007669"/>
    <property type="project" value="TreeGrafter"/>
</dbReference>
<evidence type="ECO:0000259" key="3">
    <source>
        <dbReference type="PROSITE" id="PS50181"/>
    </source>
</evidence>
<dbReference type="PANTHER" id="PTHR43544">
    <property type="entry name" value="SHORT-CHAIN DEHYDROGENASE/REDUCTASE"/>
    <property type="match status" value="1"/>
</dbReference>
<evidence type="ECO:0000256" key="2">
    <source>
        <dbReference type="SAM" id="MobiDB-lite"/>
    </source>
</evidence>
<dbReference type="InParanoid" id="A0A2P5IGG5"/>
<accession>A0A2P5IGG5</accession>
<reference evidence="4" key="1">
    <citation type="submission" date="2017-09" db="EMBL/GenBank/DDBJ databases">
        <title>Polyketide synthases of a Diaporthe helianthi virulent isolate.</title>
        <authorList>
            <person name="Baroncelli R."/>
        </authorList>
    </citation>
    <scope>NUCLEOTIDE SEQUENCE [LARGE SCALE GENOMIC DNA]</scope>
    <source>
        <strain evidence="4">7/96</strain>
    </source>
</reference>
<dbReference type="InterPro" id="IPR036291">
    <property type="entry name" value="NAD(P)-bd_dom_sf"/>
</dbReference>
<dbReference type="SUPFAM" id="SSF51735">
    <property type="entry name" value="NAD(P)-binding Rossmann-fold domains"/>
    <property type="match status" value="1"/>
</dbReference>
<comment type="caution">
    <text evidence="4">The sequence shown here is derived from an EMBL/GenBank/DDBJ whole genome shotgun (WGS) entry which is preliminary data.</text>
</comment>
<evidence type="ECO:0000256" key="1">
    <source>
        <dbReference type="ARBA" id="ARBA00006484"/>
    </source>
</evidence>
<keyword evidence="5" id="KW-1185">Reference proteome</keyword>
<feature type="region of interest" description="Disordered" evidence="2">
    <location>
        <begin position="733"/>
        <end position="756"/>
    </location>
</feature>
<protein>
    <recommendedName>
        <fullName evidence="3">F-box domain-containing protein</fullName>
    </recommendedName>
</protein>
<evidence type="ECO:0000313" key="4">
    <source>
        <dbReference type="EMBL" id="POS81585.1"/>
    </source>
</evidence>
<dbReference type="PROSITE" id="PS50181">
    <property type="entry name" value="FBOX"/>
    <property type="match status" value="1"/>
</dbReference>
<dbReference type="InterPro" id="IPR051468">
    <property type="entry name" value="Fungal_SecMetab_SDRs"/>
</dbReference>
<dbReference type="InterPro" id="IPR002347">
    <property type="entry name" value="SDR_fam"/>
</dbReference>
<dbReference type="EMBL" id="MAVT02000001">
    <property type="protein sequence ID" value="POS81585.1"/>
    <property type="molecule type" value="Genomic_DNA"/>
</dbReference>
<dbReference type="AlphaFoldDB" id="A0A2P5IGG5"/>
<name>A0A2P5IGG5_DIAHE</name>
<comment type="similarity">
    <text evidence="1">Belongs to the short-chain dehydrogenases/reductases (SDR) family.</text>
</comment>
<feature type="domain" description="F-box" evidence="3">
    <location>
        <begin position="17"/>
        <end position="69"/>
    </location>
</feature>
<feature type="compositionally biased region" description="Polar residues" evidence="2">
    <location>
        <begin position="733"/>
        <end position="751"/>
    </location>
</feature>
<dbReference type="Gene3D" id="3.40.50.720">
    <property type="entry name" value="NAD(P)-binding Rossmann-like Domain"/>
    <property type="match status" value="2"/>
</dbReference>
<dbReference type="GO" id="GO:0005737">
    <property type="term" value="C:cytoplasm"/>
    <property type="evidence" value="ECO:0007669"/>
    <property type="project" value="TreeGrafter"/>
</dbReference>